<dbReference type="AlphaFoldDB" id="A0A7S3BW40"/>
<proteinExistence type="predicted"/>
<organism evidence="1">
    <name type="scientific">Haptolina ericina</name>
    <dbReference type="NCBI Taxonomy" id="156174"/>
    <lineage>
        <taxon>Eukaryota</taxon>
        <taxon>Haptista</taxon>
        <taxon>Haptophyta</taxon>
        <taxon>Prymnesiophyceae</taxon>
        <taxon>Prymnesiales</taxon>
        <taxon>Prymnesiaceae</taxon>
        <taxon>Haptolina</taxon>
    </lineage>
</organism>
<protein>
    <submittedName>
        <fullName evidence="1">Uncharacterized protein</fullName>
    </submittedName>
</protein>
<dbReference type="EMBL" id="HBHX01066293">
    <property type="protein sequence ID" value="CAE0147101.1"/>
    <property type="molecule type" value="Transcribed_RNA"/>
</dbReference>
<evidence type="ECO:0000313" key="1">
    <source>
        <dbReference type="EMBL" id="CAE0147101.1"/>
    </source>
</evidence>
<reference evidence="1" key="1">
    <citation type="submission" date="2021-01" db="EMBL/GenBank/DDBJ databases">
        <authorList>
            <person name="Corre E."/>
            <person name="Pelletier E."/>
            <person name="Niang G."/>
            <person name="Scheremetjew M."/>
            <person name="Finn R."/>
            <person name="Kale V."/>
            <person name="Holt S."/>
            <person name="Cochrane G."/>
            <person name="Meng A."/>
            <person name="Brown T."/>
            <person name="Cohen L."/>
        </authorList>
    </citation>
    <scope>NUCLEOTIDE SEQUENCE</scope>
    <source>
        <strain evidence="1">CCMP281</strain>
    </source>
</reference>
<accession>A0A7S3BW40</accession>
<sequence length="231" mass="25665">MLFTQSYVEAELREQLRAARQHAASESARADAERLKCEEQREICVVLQNEHAVATAALQRAAHTEAELQQRIAELEMRPTQSPVLVAAHVSSCPPGIGHDREKAVLTPVTKEELDEAERCLAYLKHLCIRTDEAAASMLTDELKGALLSVKRAQWELLTADMQAMLRKRGHALQLPQEQEQALHARILSLEESLAKAEPNARAAALEAEVTLQLGFLIDRLVQPPRHVAVL</sequence>
<name>A0A7S3BW40_9EUKA</name>
<gene>
    <name evidence="1" type="ORF">HERI1096_LOCUS36688</name>
</gene>